<dbReference type="AlphaFoldDB" id="A0A1R3VGD6"/>
<dbReference type="STRING" id="1631249.BQ8794_60293"/>
<dbReference type="Gene3D" id="3.40.50.970">
    <property type="match status" value="1"/>
</dbReference>
<gene>
    <name evidence="2" type="ORF">BQ8794_60293</name>
</gene>
<organism evidence="2 3">
    <name type="scientific">Mesorhizobium prunaredense</name>
    <dbReference type="NCBI Taxonomy" id="1631249"/>
    <lineage>
        <taxon>Bacteria</taxon>
        <taxon>Pseudomonadati</taxon>
        <taxon>Pseudomonadota</taxon>
        <taxon>Alphaproteobacteria</taxon>
        <taxon>Hyphomicrobiales</taxon>
        <taxon>Phyllobacteriaceae</taxon>
        <taxon>Mesorhizobium</taxon>
    </lineage>
</organism>
<dbReference type="GO" id="GO:0030976">
    <property type="term" value="F:thiamine pyrophosphate binding"/>
    <property type="evidence" value="ECO:0007669"/>
    <property type="project" value="InterPro"/>
</dbReference>
<proteinExistence type="predicted"/>
<dbReference type="GO" id="GO:0003824">
    <property type="term" value="F:catalytic activity"/>
    <property type="evidence" value="ECO:0007669"/>
    <property type="project" value="InterPro"/>
</dbReference>
<dbReference type="Pfam" id="PF02775">
    <property type="entry name" value="TPP_enzyme_C"/>
    <property type="match status" value="1"/>
</dbReference>
<dbReference type="InterPro" id="IPR011766">
    <property type="entry name" value="TPP_enzyme_TPP-bd"/>
</dbReference>
<evidence type="ECO:0000313" key="3">
    <source>
        <dbReference type="Proteomes" id="UP000188388"/>
    </source>
</evidence>
<dbReference type="InterPro" id="IPR029061">
    <property type="entry name" value="THDP-binding"/>
</dbReference>
<dbReference type="Proteomes" id="UP000188388">
    <property type="component" value="Unassembled WGS sequence"/>
</dbReference>
<feature type="domain" description="Thiamine pyrophosphate enzyme TPP-binding" evidence="1">
    <location>
        <begin position="1"/>
        <end position="54"/>
    </location>
</feature>
<dbReference type="SUPFAM" id="SSF52518">
    <property type="entry name" value="Thiamin diphosphate-binding fold (THDP-binding)"/>
    <property type="match status" value="1"/>
</dbReference>
<evidence type="ECO:0000259" key="1">
    <source>
        <dbReference type="Pfam" id="PF02775"/>
    </source>
</evidence>
<dbReference type="GO" id="GO:0044281">
    <property type="term" value="P:small molecule metabolic process"/>
    <property type="evidence" value="ECO:0007669"/>
    <property type="project" value="UniProtKB-ARBA"/>
</dbReference>
<sequence>MRYRIPLKLLVIKNNMLNQIAWEQMMFLGNLQFACELQPIDFALAAEVMGGIGYQRHPA</sequence>
<name>A0A1R3VGD6_9HYPH</name>
<dbReference type="EMBL" id="FTPD01000056">
    <property type="protein sequence ID" value="SIT58984.1"/>
    <property type="molecule type" value="Genomic_DNA"/>
</dbReference>
<accession>A0A1R3VGD6</accession>
<keyword evidence="3" id="KW-1185">Reference proteome</keyword>
<reference evidence="3" key="1">
    <citation type="submission" date="2017-01" db="EMBL/GenBank/DDBJ databases">
        <authorList>
            <person name="Brunel B."/>
        </authorList>
    </citation>
    <scope>NUCLEOTIDE SEQUENCE [LARGE SCALE GENOMIC DNA]</scope>
</reference>
<evidence type="ECO:0000313" key="2">
    <source>
        <dbReference type="EMBL" id="SIT58984.1"/>
    </source>
</evidence>
<protein>
    <recommendedName>
        <fullName evidence="1">Thiamine pyrophosphate enzyme TPP-binding domain-containing protein</fullName>
    </recommendedName>
</protein>